<protein>
    <submittedName>
        <fullName evidence="1">Uncharacterized protein</fullName>
    </submittedName>
</protein>
<dbReference type="STRING" id="235985.SAMN05414137_107290"/>
<gene>
    <name evidence="1" type="ORF">SAMN05414137_107290</name>
</gene>
<dbReference type="EMBL" id="FOAZ01000007">
    <property type="protein sequence ID" value="SEL32689.1"/>
    <property type="molecule type" value="Genomic_DNA"/>
</dbReference>
<keyword evidence="2" id="KW-1185">Reference proteome</keyword>
<name>A0A1H7PAL4_STRJI</name>
<organism evidence="1 2">
    <name type="scientific">Streptacidiphilus jiangxiensis</name>
    <dbReference type="NCBI Taxonomy" id="235985"/>
    <lineage>
        <taxon>Bacteria</taxon>
        <taxon>Bacillati</taxon>
        <taxon>Actinomycetota</taxon>
        <taxon>Actinomycetes</taxon>
        <taxon>Kitasatosporales</taxon>
        <taxon>Streptomycetaceae</taxon>
        <taxon>Streptacidiphilus</taxon>
    </lineage>
</organism>
<dbReference type="RefSeq" id="WP_042442880.1">
    <property type="nucleotide sequence ID" value="NZ_BBPN01000003.1"/>
</dbReference>
<proteinExistence type="predicted"/>
<sequence>MTPQGACSGYPGPFVKVTADCGTAYHVVAGPWIHDNGTNSPSTTSSQNNWSDMINATVSGDAKISGSLLIEGVEAHFGLSLSLSASIGQAHSATYTVSPHTALHAEYAEYAEFLKYSQEESYTVNSVCAQTEIGLDGTWFNEGSGFHTWVIS</sequence>
<dbReference type="Proteomes" id="UP000183015">
    <property type="component" value="Unassembled WGS sequence"/>
</dbReference>
<accession>A0A1H7PAL4</accession>
<dbReference type="eggNOG" id="ENOG5031NET">
    <property type="taxonomic scope" value="Bacteria"/>
</dbReference>
<evidence type="ECO:0000313" key="2">
    <source>
        <dbReference type="Proteomes" id="UP000183015"/>
    </source>
</evidence>
<reference evidence="2" key="1">
    <citation type="submission" date="2016-10" db="EMBL/GenBank/DDBJ databases">
        <authorList>
            <person name="Varghese N."/>
        </authorList>
    </citation>
    <scope>NUCLEOTIDE SEQUENCE [LARGE SCALE GENOMIC DNA]</scope>
    <source>
        <strain evidence="2">DSM 45096 / BCRC 16803 / CGMCC 4.1857 / CIP 109030 / JCM 12277 / KCTC 19219 / NBRC 100920 / 33214</strain>
    </source>
</reference>
<dbReference type="OrthoDB" id="9907983at2"/>
<evidence type="ECO:0000313" key="1">
    <source>
        <dbReference type="EMBL" id="SEL32689.1"/>
    </source>
</evidence>
<dbReference type="AlphaFoldDB" id="A0A1H7PAL4"/>